<dbReference type="InterPro" id="IPR006148">
    <property type="entry name" value="Glc/Gal-6P_isomerase"/>
</dbReference>
<dbReference type="SUPFAM" id="SSF100950">
    <property type="entry name" value="NagB/RpiA/CoA transferase-like"/>
    <property type="match status" value="1"/>
</dbReference>
<comment type="similarity">
    <text evidence="1 2">Belongs to the glucosamine/galactosamine-6-phosphate isomerase family. 6-phosphogluconolactonase subfamily.</text>
</comment>
<gene>
    <name evidence="4" type="ORF">CAMP_LOCUS9658</name>
</gene>
<proteinExistence type="inferred from homology"/>
<evidence type="ECO:0000256" key="1">
    <source>
        <dbReference type="ARBA" id="ARBA00010662"/>
    </source>
</evidence>
<dbReference type="CDD" id="cd01400">
    <property type="entry name" value="6PGL"/>
    <property type="match status" value="1"/>
</dbReference>
<reference evidence="4" key="1">
    <citation type="submission" date="2022-11" db="EMBL/GenBank/DDBJ databases">
        <authorList>
            <person name="Kikuchi T."/>
        </authorList>
    </citation>
    <scope>NUCLEOTIDE SEQUENCE</scope>
    <source>
        <strain evidence="4">PS1010</strain>
    </source>
</reference>
<dbReference type="GO" id="GO:0017057">
    <property type="term" value="F:6-phosphogluconolactonase activity"/>
    <property type="evidence" value="ECO:0007669"/>
    <property type="project" value="UniProtKB-UniRule"/>
</dbReference>
<dbReference type="OrthoDB" id="432544at2759"/>
<keyword evidence="2" id="KW-0378">Hydrolase</keyword>
<accession>A0A9P1IMZ6</accession>
<organism evidence="4 5">
    <name type="scientific">Caenorhabditis angaria</name>
    <dbReference type="NCBI Taxonomy" id="860376"/>
    <lineage>
        <taxon>Eukaryota</taxon>
        <taxon>Metazoa</taxon>
        <taxon>Ecdysozoa</taxon>
        <taxon>Nematoda</taxon>
        <taxon>Chromadorea</taxon>
        <taxon>Rhabditida</taxon>
        <taxon>Rhabditina</taxon>
        <taxon>Rhabditomorpha</taxon>
        <taxon>Rhabditoidea</taxon>
        <taxon>Rhabditidae</taxon>
        <taxon>Peloderinae</taxon>
        <taxon>Caenorhabditis</taxon>
    </lineage>
</organism>
<dbReference type="InterPro" id="IPR037171">
    <property type="entry name" value="NagB/RpiA_transferase-like"/>
</dbReference>
<dbReference type="NCBIfam" id="TIGR01198">
    <property type="entry name" value="pgl"/>
    <property type="match status" value="1"/>
</dbReference>
<feature type="domain" description="Glucosamine/galactosamine-6-phosphate isomerase" evidence="3">
    <location>
        <begin position="14"/>
        <end position="233"/>
    </location>
</feature>
<dbReference type="Gene3D" id="3.40.50.1360">
    <property type="match status" value="1"/>
</dbReference>
<comment type="pathway">
    <text evidence="2">Carbohydrate degradation; pentose phosphate pathway; D-ribulose 5-phosphate from D-glucose 6-phosphate (oxidative stage): step 2/3.</text>
</comment>
<dbReference type="EMBL" id="CANHGI010000004">
    <property type="protein sequence ID" value="CAI5447021.1"/>
    <property type="molecule type" value="Genomic_DNA"/>
</dbReference>
<keyword evidence="5" id="KW-1185">Reference proteome</keyword>
<comment type="catalytic activity">
    <reaction evidence="2">
        <text>6-phospho-D-glucono-1,5-lactone + H2O = 6-phospho-D-gluconate + H(+)</text>
        <dbReference type="Rhea" id="RHEA:12556"/>
        <dbReference type="ChEBI" id="CHEBI:15377"/>
        <dbReference type="ChEBI" id="CHEBI:15378"/>
        <dbReference type="ChEBI" id="CHEBI:57955"/>
        <dbReference type="ChEBI" id="CHEBI:58759"/>
        <dbReference type="EC" id="3.1.1.31"/>
    </reaction>
</comment>
<dbReference type="Proteomes" id="UP001152747">
    <property type="component" value="Unassembled WGS sequence"/>
</dbReference>
<comment type="caution">
    <text evidence="4">The sequence shown here is derived from an EMBL/GenBank/DDBJ whole genome shotgun (WGS) entry which is preliminary data.</text>
</comment>
<evidence type="ECO:0000256" key="2">
    <source>
        <dbReference type="RuleBase" id="RU365095"/>
    </source>
</evidence>
<evidence type="ECO:0000259" key="3">
    <source>
        <dbReference type="Pfam" id="PF01182"/>
    </source>
</evidence>
<evidence type="ECO:0000313" key="4">
    <source>
        <dbReference type="EMBL" id="CAI5447021.1"/>
    </source>
</evidence>
<comment type="function">
    <text evidence="2">Hydrolysis of 6-phosphogluconolactone to 6-phosphogluconate.</text>
</comment>
<dbReference type="Pfam" id="PF01182">
    <property type="entry name" value="Glucosamine_iso"/>
    <property type="match status" value="1"/>
</dbReference>
<dbReference type="GO" id="GO:0006098">
    <property type="term" value="P:pentose-phosphate shunt"/>
    <property type="evidence" value="ECO:0007669"/>
    <property type="project" value="InterPro"/>
</dbReference>
<protein>
    <recommendedName>
        <fullName evidence="2">6-phosphogluconolactonase</fullName>
        <shortName evidence="2">6PGL</shortName>
        <ecNumber evidence="2">3.1.1.31</ecNumber>
    </recommendedName>
</protein>
<dbReference type="AlphaFoldDB" id="A0A9P1IMZ6"/>
<evidence type="ECO:0000313" key="5">
    <source>
        <dbReference type="Proteomes" id="UP001152747"/>
    </source>
</evidence>
<dbReference type="InterPro" id="IPR039104">
    <property type="entry name" value="6PGL"/>
</dbReference>
<sequence>MATNKTMINIAKNGDELHEHLSTFLAERLQYLQSQHGTISIGVSGGSMPKQFTDAILSLGTAVDWKRIRIFMCDERYCLPTHPDSNLGAYLKLFPRELHECLVPVPIEESVARSAENYEKVLRCVLLPEQLNQTARFDLLLLGVGPDGHTCSIFPAPERLPKITDYNWISATSTSPKPPAERVTLTLPIINMAKNVAFIITGRSKAAVVKQMCLGGATANLPATQVRPANGKLWYFLDADAAAELPHDFTAAAANAAMSPKSIEE</sequence>
<dbReference type="InterPro" id="IPR005900">
    <property type="entry name" value="6-phosphogluconolactonase_DevB"/>
</dbReference>
<name>A0A9P1IMZ6_9PELO</name>
<dbReference type="GO" id="GO:0005975">
    <property type="term" value="P:carbohydrate metabolic process"/>
    <property type="evidence" value="ECO:0007669"/>
    <property type="project" value="UniProtKB-UniRule"/>
</dbReference>
<dbReference type="EC" id="3.1.1.31" evidence="2"/>
<dbReference type="PANTHER" id="PTHR11054">
    <property type="entry name" value="6-PHOSPHOGLUCONOLACTONASE"/>
    <property type="match status" value="1"/>
</dbReference>
<dbReference type="PANTHER" id="PTHR11054:SF0">
    <property type="entry name" value="6-PHOSPHOGLUCONOLACTONASE"/>
    <property type="match status" value="1"/>
</dbReference>